<evidence type="ECO:0000313" key="2">
    <source>
        <dbReference type="Proteomes" id="UP000217895"/>
    </source>
</evidence>
<accession>A0A1Z4JQJ7</accession>
<name>A0A1Z4JQJ7_LEPBY</name>
<organism evidence="1 2">
    <name type="scientific">Leptolyngbya boryana NIES-2135</name>
    <dbReference type="NCBI Taxonomy" id="1973484"/>
    <lineage>
        <taxon>Bacteria</taxon>
        <taxon>Bacillati</taxon>
        <taxon>Cyanobacteriota</taxon>
        <taxon>Cyanophyceae</taxon>
        <taxon>Leptolyngbyales</taxon>
        <taxon>Leptolyngbyaceae</taxon>
        <taxon>Leptolyngbya group</taxon>
        <taxon>Leptolyngbya</taxon>
    </lineage>
</organism>
<dbReference type="AlphaFoldDB" id="A0A1Z4JQJ7"/>
<keyword evidence="2" id="KW-1185">Reference proteome</keyword>
<gene>
    <name evidence="1" type="ORF">NIES2135_59170</name>
</gene>
<dbReference type="Proteomes" id="UP000217895">
    <property type="component" value="Chromosome"/>
</dbReference>
<sequence>MSKTILNVAQYPILQEIERILESYPHHPYQQAFAHPDLQQQLVAWVLNRVPNVFIVTEETEEAIVHPTYAPHCSDQKSCLEFVIREGIQEVLAQNQKEIEHDIPQEEMPGQAASHWFG</sequence>
<protein>
    <submittedName>
        <fullName evidence="1">Uncharacterized protein</fullName>
    </submittedName>
</protein>
<evidence type="ECO:0000313" key="1">
    <source>
        <dbReference type="EMBL" id="BAY59041.1"/>
    </source>
</evidence>
<dbReference type="EMBL" id="AP018203">
    <property type="protein sequence ID" value="BAY59041.1"/>
    <property type="molecule type" value="Genomic_DNA"/>
</dbReference>
<reference evidence="1 2" key="1">
    <citation type="submission" date="2017-06" db="EMBL/GenBank/DDBJ databases">
        <title>Genome sequencing of cyanobaciteial culture collection at National Institute for Environmental Studies (NIES).</title>
        <authorList>
            <person name="Hirose Y."/>
            <person name="Shimura Y."/>
            <person name="Fujisawa T."/>
            <person name="Nakamura Y."/>
            <person name="Kawachi M."/>
        </authorList>
    </citation>
    <scope>NUCLEOTIDE SEQUENCE [LARGE SCALE GENOMIC DNA]</scope>
    <source>
        <strain evidence="1 2">NIES-2135</strain>
    </source>
</reference>
<proteinExistence type="predicted"/>